<reference evidence="7 8" key="1">
    <citation type="submission" date="2016-10" db="EMBL/GenBank/DDBJ databases">
        <authorList>
            <person name="de Groot N.N."/>
        </authorList>
    </citation>
    <scope>NUCLEOTIDE SEQUENCE [LARGE SCALE GENOMIC DNA]</scope>
    <source>
        <strain evidence="7 8">CGMCC 1.10449</strain>
    </source>
</reference>
<dbReference type="PROSITE" id="PS50949">
    <property type="entry name" value="HTH_GNTR"/>
    <property type="match status" value="1"/>
</dbReference>
<dbReference type="NCBIfam" id="TIGR02404">
    <property type="entry name" value="trehalos_R_Bsub"/>
    <property type="match status" value="1"/>
</dbReference>
<dbReference type="PANTHER" id="PTHR44846:SF12">
    <property type="entry name" value="HTH-TYPE TRANSCRIPTIONAL REGULATOR TRER"/>
    <property type="match status" value="1"/>
</dbReference>
<dbReference type="InterPro" id="IPR012770">
    <property type="entry name" value="TreR"/>
</dbReference>
<keyword evidence="2" id="KW-0805">Transcription regulation</keyword>
<sequence length="239" mass="27884">MQKYLTIYHELVKKIQSNQWPESTKLPSENELTEIYSTSRETIRKALNQLAQDGYIQKIRGKGSVVIDTNKFDFPVSGIVSFKELATNLQLPANTIVNELAIVEADQELQSKLNINLRDSVWKVVRARKISGEKVILDKDYFNKDYVPELTREICEDSIYDYLENQLELKISFARKEIVVEEPSEEDRALLDLEGYSNVVVIKSMVYLEDTSLFQYTESRHRPDKFRFVDFARRENNKS</sequence>
<dbReference type="PANTHER" id="PTHR44846">
    <property type="entry name" value="MANNOSYL-D-GLYCERATE TRANSPORT/METABOLISM SYSTEM REPRESSOR MNGR-RELATED"/>
    <property type="match status" value="1"/>
</dbReference>
<dbReference type="Proteomes" id="UP000199444">
    <property type="component" value="Unassembled WGS sequence"/>
</dbReference>
<keyword evidence="4" id="KW-0804">Transcription</keyword>
<dbReference type="CDD" id="cd07377">
    <property type="entry name" value="WHTH_GntR"/>
    <property type="match status" value="1"/>
</dbReference>
<dbReference type="GO" id="GO:0003700">
    <property type="term" value="F:DNA-binding transcription factor activity"/>
    <property type="evidence" value="ECO:0007669"/>
    <property type="project" value="UniProtKB-UniRule"/>
</dbReference>
<dbReference type="GO" id="GO:0003677">
    <property type="term" value="F:DNA binding"/>
    <property type="evidence" value="ECO:0007669"/>
    <property type="project" value="UniProtKB-UniRule"/>
</dbReference>
<feature type="domain" description="HTH gntR-type" evidence="6">
    <location>
        <begin position="1"/>
        <end position="69"/>
    </location>
</feature>
<dbReference type="FunFam" id="3.40.1410.10:FF:000008">
    <property type="entry name" value="Transcriptional regulator, GntR family"/>
    <property type="match status" value="1"/>
</dbReference>
<keyword evidence="8" id="KW-1185">Reference proteome</keyword>
<dbReference type="InterPro" id="IPR028978">
    <property type="entry name" value="Chorismate_lyase_/UTRA_dom_sf"/>
</dbReference>
<dbReference type="RefSeq" id="WP_092494188.1">
    <property type="nucleotide sequence ID" value="NZ_FNKD01000004.1"/>
</dbReference>
<evidence type="ECO:0000256" key="3">
    <source>
        <dbReference type="ARBA" id="ARBA00023125"/>
    </source>
</evidence>
<dbReference type="SMART" id="SM00866">
    <property type="entry name" value="UTRA"/>
    <property type="match status" value="1"/>
</dbReference>
<accession>A0A1H1FX14</accession>
<dbReference type="EMBL" id="FNKD01000004">
    <property type="protein sequence ID" value="SDR05482.1"/>
    <property type="molecule type" value="Genomic_DNA"/>
</dbReference>
<keyword evidence="1" id="KW-0678">Repressor</keyword>
<dbReference type="InterPro" id="IPR050679">
    <property type="entry name" value="Bact_HTH_transcr_reg"/>
</dbReference>
<dbReference type="SMART" id="SM00345">
    <property type="entry name" value="HTH_GNTR"/>
    <property type="match status" value="1"/>
</dbReference>
<evidence type="ECO:0000256" key="1">
    <source>
        <dbReference type="ARBA" id="ARBA00022491"/>
    </source>
</evidence>
<dbReference type="AlphaFoldDB" id="A0A1H1FX14"/>
<evidence type="ECO:0000259" key="6">
    <source>
        <dbReference type="PROSITE" id="PS50949"/>
    </source>
</evidence>
<keyword evidence="3" id="KW-0238">DNA-binding</keyword>
<dbReference type="InterPro" id="IPR036390">
    <property type="entry name" value="WH_DNA-bd_sf"/>
</dbReference>
<dbReference type="Pfam" id="PF00392">
    <property type="entry name" value="GntR"/>
    <property type="match status" value="1"/>
</dbReference>
<evidence type="ECO:0000256" key="2">
    <source>
        <dbReference type="ARBA" id="ARBA00023015"/>
    </source>
</evidence>
<dbReference type="GO" id="GO:0045892">
    <property type="term" value="P:negative regulation of DNA-templated transcription"/>
    <property type="evidence" value="ECO:0007669"/>
    <property type="project" value="TreeGrafter"/>
</dbReference>
<proteinExistence type="predicted"/>
<gene>
    <name evidence="7" type="ORF">SAMN05216231_3464</name>
</gene>
<dbReference type="Gene3D" id="3.40.1410.10">
    <property type="entry name" value="Chorismate lyase-like"/>
    <property type="match status" value="1"/>
</dbReference>
<dbReference type="InterPro" id="IPR036388">
    <property type="entry name" value="WH-like_DNA-bd_sf"/>
</dbReference>
<evidence type="ECO:0000313" key="7">
    <source>
        <dbReference type="EMBL" id="SDR05482.1"/>
    </source>
</evidence>
<dbReference type="InterPro" id="IPR011663">
    <property type="entry name" value="UTRA"/>
</dbReference>
<evidence type="ECO:0000313" key="8">
    <source>
        <dbReference type="Proteomes" id="UP000199444"/>
    </source>
</evidence>
<dbReference type="Gene3D" id="1.10.10.10">
    <property type="entry name" value="Winged helix-like DNA-binding domain superfamily/Winged helix DNA-binding domain"/>
    <property type="match status" value="1"/>
</dbReference>
<organism evidence="7 8">
    <name type="scientific">Virgibacillus salinus</name>
    <dbReference type="NCBI Taxonomy" id="553311"/>
    <lineage>
        <taxon>Bacteria</taxon>
        <taxon>Bacillati</taxon>
        <taxon>Bacillota</taxon>
        <taxon>Bacilli</taxon>
        <taxon>Bacillales</taxon>
        <taxon>Bacillaceae</taxon>
        <taxon>Virgibacillus</taxon>
    </lineage>
</organism>
<dbReference type="SUPFAM" id="SSF46785">
    <property type="entry name" value="Winged helix' DNA-binding domain"/>
    <property type="match status" value="1"/>
</dbReference>
<dbReference type="SUPFAM" id="SSF64288">
    <property type="entry name" value="Chorismate lyase-like"/>
    <property type="match status" value="1"/>
</dbReference>
<dbReference type="STRING" id="553311.SAMN05216231_3464"/>
<dbReference type="Pfam" id="PF07702">
    <property type="entry name" value="UTRA"/>
    <property type="match status" value="1"/>
</dbReference>
<evidence type="ECO:0000256" key="4">
    <source>
        <dbReference type="ARBA" id="ARBA00023163"/>
    </source>
</evidence>
<evidence type="ECO:0000256" key="5">
    <source>
        <dbReference type="NCBIfam" id="TIGR02404"/>
    </source>
</evidence>
<name>A0A1H1FX14_9BACI</name>
<dbReference type="InterPro" id="IPR000524">
    <property type="entry name" value="Tscrpt_reg_HTH_GntR"/>
</dbReference>
<protein>
    <recommendedName>
        <fullName evidence="5">Trehalose operon repressor</fullName>
    </recommendedName>
</protein>
<dbReference type="PRINTS" id="PR00035">
    <property type="entry name" value="HTHGNTR"/>
</dbReference>